<dbReference type="SMART" id="SM00925">
    <property type="entry name" value="MltA"/>
    <property type="match status" value="1"/>
</dbReference>
<dbReference type="Pfam" id="PF03562">
    <property type="entry name" value="MltA"/>
    <property type="match status" value="1"/>
</dbReference>
<dbReference type="PANTHER" id="PTHR30124:SF0">
    <property type="entry name" value="MEMBRANE-BOUND LYTIC MUREIN TRANSGLYCOSYLASE A"/>
    <property type="match status" value="1"/>
</dbReference>
<dbReference type="SUPFAM" id="SSF50685">
    <property type="entry name" value="Barwin-like endoglucanases"/>
    <property type="match status" value="1"/>
</dbReference>
<dbReference type="PIRSF" id="PIRSF019422">
    <property type="entry name" value="MltA"/>
    <property type="match status" value="1"/>
</dbReference>
<dbReference type="Gene3D" id="2.40.40.10">
    <property type="entry name" value="RlpA-like domain"/>
    <property type="match status" value="1"/>
</dbReference>
<dbReference type="InterPro" id="IPR026044">
    <property type="entry name" value="MltA"/>
</dbReference>
<feature type="region of interest" description="Disordered" evidence="6">
    <location>
        <begin position="22"/>
        <end position="45"/>
    </location>
</feature>
<comment type="caution">
    <text evidence="8">The sequence shown here is derived from an EMBL/GenBank/DDBJ whole genome shotgun (WGS) entry which is preliminary data.</text>
</comment>
<dbReference type="InterPro" id="IPR036908">
    <property type="entry name" value="RlpA-like_sf"/>
</dbReference>
<keyword evidence="3" id="KW-0456">Lyase</keyword>
<evidence type="ECO:0000259" key="7">
    <source>
        <dbReference type="SMART" id="SM00925"/>
    </source>
</evidence>
<dbReference type="EMBL" id="JBHSSW010000009">
    <property type="protein sequence ID" value="MFC6198050.1"/>
    <property type="molecule type" value="Genomic_DNA"/>
</dbReference>
<evidence type="ECO:0000313" key="8">
    <source>
        <dbReference type="EMBL" id="MFC6198050.1"/>
    </source>
</evidence>
<dbReference type="InterPro" id="IPR010611">
    <property type="entry name" value="3D_dom"/>
</dbReference>
<proteinExistence type="predicted"/>
<gene>
    <name evidence="8" type="ORF">ACFQDM_08170</name>
</gene>
<organism evidence="8 9">
    <name type="scientific">Ponticaulis profundi</name>
    <dbReference type="NCBI Taxonomy" id="2665222"/>
    <lineage>
        <taxon>Bacteria</taxon>
        <taxon>Pseudomonadati</taxon>
        <taxon>Pseudomonadota</taxon>
        <taxon>Alphaproteobacteria</taxon>
        <taxon>Hyphomonadales</taxon>
        <taxon>Hyphomonadaceae</taxon>
        <taxon>Ponticaulis</taxon>
    </lineage>
</organism>
<sequence length="415" mass="45818">METLRRVSCLISALALLSACEPKDKPEPIPDPSEATPVPEDTSEPQTELFSRTFVAFSDLTSWPQTDISPAFKAMKKSCTVIMGRDAEAPVSVDAPYGGTVGDWKPACSVLEKYEDVGELHRFFEDYFFAYEIVTAEPINKLTGYYEPELQVAAEPTESLSEPIPARPDDLIEARLGDFEPEYGNKKIWGQVRNGKLVLYPERADIETLPKNAIAYADPADMFFLQIQGSGRLTFPDGRVMRAGFDAHNHRPFGSLANHLIQKGEIERSEASMQGIRAWMEKVGPERAREAMNINPRFVFFRASDIEDPEEGPQGAAGLPLTPMGSLAVDLQHHPLGVPFFIETEIPNAGANWQGEETSLLLISQDTGGAIKGVKRGDIFFGWGDEAGTRAGRMNYPGRFIVFLPQELAESDEAS</sequence>
<evidence type="ECO:0000256" key="6">
    <source>
        <dbReference type="SAM" id="MobiDB-lite"/>
    </source>
</evidence>
<evidence type="ECO:0000256" key="1">
    <source>
        <dbReference type="ARBA" id="ARBA00001420"/>
    </source>
</evidence>
<comment type="catalytic activity">
    <reaction evidence="1">
        <text>Exolytic cleavage of the (1-&gt;4)-beta-glycosidic linkage between N-acetylmuramic acid (MurNAc) and N-acetylglucosamine (GlcNAc) residues in peptidoglycan, from either the reducing or the non-reducing ends of the peptidoglycan chains, with concomitant formation of a 1,6-anhydrobond in the MurNAc residue.</text>
        <dbReference type="EC" id="4.2.2.n1"/>
    </reaction>
</comment>
<dbReference type="Gene3D" id="2.40.240.50">
    <property type="entry name" value="Barwin-like endoglucanases"/>
    <property type="match status" value="1"/>
</dbReference>
<evidence type="ECO:0000256" key="5">
    <source>
        <dbReference type="ARBA" id="ARBA00030918"/>
    </source>
</evidence>
<dbReference type="InterPro" id="IPR005300">
    <property type="entry name" value="MltA_B"/>
</dbReference>
<dbReference type="Pfam" id="PF06725">
    <property type="entry name" value="3D"/>
    <property type="match status" value="1"/>
</dbReference>
<dbReference type="Proteomes" id="UP001596303">
    <property type="component" value="Unassembled WGS sequence"/>
</dbReference>
<dbReference type="PROSITE" id="PS51257">
    <property type="entry name" value="PROKAR_LIPOPROTEIN"/>
    <property type="match status" value="1"/>
</dbReference>
<dbReference type="CDD" id="cd14485">
    <property type="entry name" value="mltA_like_LT_A"/>
    <property type="match status" value="1"/>
</dbReference>
<evidence type="ECO:0000256" key="2">
    <source>
        <dbReference type="ARBA" id="ARBA00012587"/>
    </source>
</evidence>
<dbReference type="CDD" id="cd14668">
    <property type="entry name" value="mlta_B"/>
    <property type="match status" value="1"/>
</dbReference>
<accession>A0ABW1S8P9</accession>
<evidence type="ECO:0000256" key="3">
    <source>
        <dbReference type="ARBA" id="ARBA00023239"/>
    </source>
</evidence>
<dbReference type="RefSeq" id="WP_377377858.1">
    <property type="nucleotide sequence ID" value="NZ_JBHSSW010000009.1"/>
</dbReference>
<dbReference type="EC" id="4.2.2.n1" evidence="2"/>
<name>A0ABW1S8P9_9PROT</name>
<dbReference type="PANTHER" id="PTHR30124">
    <property type="entry name" value="MEMBRANE-BOUND LYTIC MUREIN TRANSGLYCOSYLASE A"/>
    <property type="match status" value="1"/>
</dbReference>
<keyword evidence="9" id="KW-1185">Reference proteome</keyword>
<keyword evidence="4" id="KW-0961">Cell wall biogenesis/degradation</keyword>
<evidence type="ECO:0000313" key="9">
    <source>
        <dbReference type="Proteomes" id="UP001596303"/>
    </source>
</evidence>
<feature type="domain" description="Lytic transglycosylase MltA" evidence="7">
    <location>
        <begin position="149"/>
        <end position="302"/>
    </location>
</feature>
<reference evidence="9" key="1">
    <citation type="journal article" date="2019" name="Int. J. Syst. Evol. Microbiol.">
        <title>The Global Catalogue of Microorganisms (GCM) 10K type strain sequencing project: providing services to taxonomists for standard genome sequencing and annotation.</title>
        <authorList>
            <consortium name="The Broad Institute Genomics Platform"/>
            <consortium name="The Broad Institute Genome Sequencing Center for Infectious Disease"/>
            <person name="Wu L."/>
            <person name="Ma J."/>
        </authorList>
    </citation>
    <scope>NUCLEOTIDE SEQUENCE [LARGE SCALE GENOMIC DNA]</scope>
    <source>
        <strain evidence="9">CGMCC-1.15741</strain>
    </source>
</reference>
<protein>
    <recommendedName>
        <fullName evidence="2">peptidoglycan lytic exotransglycosylase</fullName>
        <ecNumber evidence="2">4.2.2.n1</ecNumber>
    </recommendedName>
    <alternativeName>
        <fullName evidence="5">Murein hydrolase A</fullName>
    </alternativeName>
</protein>
<evidence type="ECO:0000256" key="4">
    <source>
        <dbReference type="ARBA" id="ARBA00023316"/>
    </source>
</evidence>